<evidence type="ECO:0000313" key="4">
    <source>
        <dbReference type="Proteomes" id="UP000555103"/>
    </source>
</evidence>
<dbReference type="SUPFAM" id="SSF110395">
    <property type="entry name" value="CutC-like"/>
    <property type="match status" value="1"/>
</dbReference>
<proteinExistence type="inferred from homology"/>
<sequence length="243" mass="27095">MISLEVCANSTKSAIEGQKGGAIRIELCDNLAEGGTTPSLSQIEKTRQLVDIQLNILIRPREGDFLYSDLEFEIMKQDIHYCGHAGCDGVVFGILNNDGSIDKKRNKELLKIAKEYDMNATFHRAFDRCKDLFSSLEDIIELGFDHILTSGGEKTAPEGKDTLKKLIEQADNKIVIMPGGGITEENINELAKYTGLKEFHGSFRSRIQSQMEYFAPIDDTGEYTILQTDVNKVKEAILNANKI</sequence>
<dbReference type="EMBL" id="JACIEP010000019">
    <property type="protein sequence ID" value="MBB4037929.1"/>
    <property type="molecule type" value="Genomic_DNA"/>
</dbReference>
<comment type="caution">
    <text evidence="3">The sequence shown here is derived from an EMBL/GenBank/DDBJ whole genome shotgun (WGS) entry which is preliminary data.</text>
</comment>
<dbReference type="HAMAP" id="MF_00795">
    <property type="entry name" value="CutC"/>
    <property type="match status" value="1"/>
</dbReference>
<dbReference type="PANTHER" id="PTHR12598:SF0">
    <property type="entry name" value="COPPER HOMEOSTASIS PROTEIN CUTC HOMOLOG"/>
    <property type="match status" value="1"/>
</dbReference>
<dbReference type="GO" id="GO:0005507">
    <property type="term" value="F:copper ion binding"/>
    <property type="evidence" value="ECO:0007669"/>
    <property type="project" value="TreeGrafter"/>
</dbReference>
<comment type="similarity">
    <text evidence="1 2">Belongs to the CutC family.</text>
</comment>
<reference evidence="3 4" key="1">
    <citation type="submission" date="2020-08" db="EMBL/GenBank/DDBJ databases">
        <title>Genomic Encyclopedia of Type Strains, Phase IV (KMG-IV): sequencing the most valuable type-strain genomes for metagenomic binning, comparative biology and taxonomic classification.</title>
        <authorList>
            <person name="Goeker M."/>
        </authorList>
    </citation>
    <scope>NUCLEOTIDE SEQUENCE [LARGE SCALE GENOMIC DNA]</scope>
    <source>
        <strain evidence="3 4">DSM 104969</strain>
    </source>
</reference>
<dbReference type="Pfam" id="PF03932">
    <property type="entry name" value="CutC"/>
    <property type="match status" value="1"/>
</dbReference>
<accession>A0A840CTB3</accession>
<dbReference type="InterPro" id="IPR005627">
    <property type="entry name" value="CutC-like"/>
</dbReference>
<comment type="caution">
    <text evidence="2">Once thought to be involved in copper homeostasis, experiments in E.coli have shown this is not the case.</text>
</comment>
<dbReference type="InterPro" id="IPR036822">
    <property type="entry name" value="CutC-like_dom_sf"/>
</dbReference>
<dbReference type="FunFam" id="3.20.20.380:FF:000001">
    <property type="entry name" value="Copper homeostasis protein CutC"/>
    <property type="match status" value="1"/>
</dbReference>
<dbReference type="RefSeq" id="WP_183308771.1">
    <property type="nucleotide sequence ID" value="NZ_JACIEP010000019.1"/>
</dbReference>
<dbReference type="PANTHER" id="PTHR12598">
    <property type="entry name" value="COPPER HOMEOSTASIS PROTEIN CUTC"/>
    <property type="match status" value="1"/>
</dbReference>
<gene>
    <name evidence="2" type="primary">cutC</name>
    <name evidence="3" type="ORF">GGR21_003853</name>
</gene>
<evidence type="ECO:0000313" key="3">
    <source>
        <dbReference type="EMBL" id="MBB4037929.1"/>
    </source>
</evidence>
<protein>
    <recommendedName>
        <fullName evidence="2">PF03932 family protein CutC</fullName>
    </recommendedName>
</protein>
<name>A0A840CTB3_9BACT</name>
<comment type="subcellular location">
    <subcellularLocation>
        <location evidence="2">Cytoplasm</location>
    </subcellularLocation>
</comment>
<organism evidence="3 4">
    <name type="scientific">Dysgonomonas hofstadii</name>
    <dbReference type="NCBI Taxonomy" id="637886"/>
    <lineage>
        <taxon>Bacteria</taxon>
        <taxon>Pseudomonadati</taxon>
        <taxon>Bacteroidota</taxon>
        <taxon>Bacteroidia</taxon>
        <taxon>Bacteroidales</taxon>
        <taxon>Dysgonomonadaceae</taxon>
        <taxon>Dysgonomonas</taxon>
    </lineage>
</organism>
<dbReference type="Proteomes" id="UP000555103">
    <property type="component" value="Unassembled WGS sequence"/>
</dbReference>
<keyword evidence="4" id="KW-1185">Reference proteome</keyword>
<keyword evidence="2" id="KW-0963">Cytoplasm</keyword>
<dbReference type="Gene3D" id="3.20.20.380">
    <property type="entry name" value="Copper homeostasis (CutC) domain"/>
    <property type="match status" value="1"/>
</dbReference>
<dbReference type="GO" id="GO:0005737">
    <property type="term" value="C:cytoplasm"/>
    <property type="evidence" value="ECO:0007669"/>
    <property type="project" value="UniProtKB-SubCell"/>
</dbReference>
<evidence type="ECO:0000256" key="2">
    <source>
        <dbReference type="HAMAP-Rule" id="MF_00795"/>
    </source>
</evidence>
<evidence type="ECO:0000256" key="1">
    <source>
        <dbReference type="ARBA" id="ARBA00007768"/>
    </source>
</evidence>
<dbReference type="AlphaFoldDB" id="A0A840CTB3"/>